<feature type="transmembrane region" description="Helical" evidence="1">
    <location>
        <begin position="353"/>
        <end position="376"/>
    </location>
</feature>
<dbReference type="InterPro" id="IPR058548">
    <property type="entry name" value="MlaB-like_STAS"/>
</dbReference>
<dbReference type="PANTHER" id="PTHR30188:SF3">
    <property type="entry name" value="ABC TRANSPORTER PERMEASE"/>
    <property type="match status" value="1"/>
</dbReference>
<reference evidence="3 4" key="1">
    <citation type="journal article" date="2013" name="Genome Announc.">
        <title>Draft Genome Sequence of an Alphaproteobacterium, Caenispirillum salinarum AK4(T), Isolated from a Solar Saltern.</title>
        <authorList>
            <person name="Khatri I."/>
            <person name="Singh A."/>
            <person name="Korpole S."/>
            <person name="Pinnaka A.K."/>
            <person name="Subramanian S."/>
        </authorList>
    </citation>
    <scope>NUCLEOTIDE SEQUENCE [LARGE SCALE GENOMIC DNA]</scope>
    <source>
        <strain evidence="3 4">AK4</strain>
    </source>
</reference>
<dbReference type="Pfam" id="PF13466">
    <property type="entry name" value="STAS_2"/>
    <property type="match status" value="1"/>
</dbReference>
<feature type="transmembrane region" description="Helical" evidence="1">
    <location>
        <begin position="287"/>
        <end position="306"/>
    </location>
</feature>
<gene>
    <name evidence="3" type="ORF">C882_1098</name>
</gene>
<dbReference type="PATRIC" id="fig|1238182.3.peg.3312"/>
<feature type="domain" description="STAS" evidence="2">
    <location>
        <begin position="6"/>
        <end position="93"/>
    </location>
</feature>
<evidence type="ECO:0000256" key="1">
    <source>
        <dbReference type="SAM" id="Phobius"/>
    </source>
</evidence>
<feature type="transmembrane region" description="Helical" evidence="1">
    <location>
        <begin position="262"/>
        <end position="281"/>
    </location>
</feature>
<dbReference type="GO" id="GO:0005548">
    <property type="term" value="F:phospholipid transporter activity"/>
    <property type="evidence" value="ECO:0007669"/>
    <property type="project" value="TreeGrafter"/>
</dbReference>
<keyword evidence="1" id="KW-1133">Transmembrane helix</keyword>
<feature type="transmembrane region" description="Helical" evidence="1">
    <location>
        <begin position="318"/>
        <end position="341"/>
    </location>
</feature>
<dbReference type="PROSITE" id="PS50801">
    <property type="entry name" value="STAS"/>
    <property type="match status" value="1"/>
</dbReference>
<dbReference type="PANTHER" id="PTHR30188">
    <property type="entry name" value="ABC TRANSPORTER PERMEASE PROTEIN-RELATED"/>
    <property type="match status" value="1"/>
</dbReference>
<accession>K9GSG1</accession>
<keyword evidence="1" id="KW-0812">Transmembrane</keyword>
<dbReference type="STRING" id="1238182.C882_1098"/>
<dbReference type="GO" id="GO:0043190">
    <property type="term" value="C:ATP-binding cassette (ABC) transporter complex"/>
    <property type="evidence" value="ECO:0007669"/>
    <property type="project" value="InterPro"/>
</dbReference>
<evidence type="ECO:0000259" key="2">
    <source>
        <dbReference type="PROSITE" id="PS50801"/>
    </source>
</evidence>
<dbReference type="InterPro" id="IPR002645">
    <property type="entry name" value="STAS_dom"/>
</dbReference>
<dbReference type="Gene3D" id="3.30.750.24">
    <property type="entry name" value="STAS domain"/>
    <property type="match status" value="1"/>
</dbReference>
<comment type="caution">
    <text evidence="3">The sequence shown here is derived from an EMBL/GenBank/DDBJ whole genome shotgun (WGS) entry which is preliminary data.</text>
</comment>
<dbReference type="SUPFAM" id="SSF52091">
    <property type="entry name" value="SpoIIaa-like"/>
    <property type="match status" value="1"/>
</dbReference>
<evidence type="ECO:0000313" key="3">
    <source>
        <dbReference type="EMBL" id="EKV28097.1"/>
    </source>
</evidence>
<dbReference type="InterPro" id="IPR036513">
    <property type="entry name" value="STAS_dom_sf"/>
</dbReference>
<dbReference type="eggNOG" id="COG0767">
    <property type="taxonomic scope" value="Bacteria"/>
</dbReference>
<keyword evidence="4" id="KW-1185">Reference proteome</keyword>
<proteinExistence type="predicted"/>
<dbReference type="RefSeq" id="WP_009541754.1">
    <property type="nucleotide sequence ID" value="NZ_ANHY01000017.1"/>
</dbReference>
<dbReference type="EMBL" id="ANHY01000017">
    <property type="protein sequence ID" value="EKV28097.1"/>
    <property type="molecule type" value="Genomic_DNA"/>
</dbReference>
<name>K9GSG1_9PROT</name>
<dbReference type="Pfam" id="PF02405">
    <property type="entry name" value="MlaE"/>
    <property type="match status" value="1"/>
</dbReference>
<protein>
    <submittedName>
        <fullName evidence="3">ABC transporter, inner membrane subunit</fullName>
    </submittedName>
</protein>
<evidence type="ECO:0000313" key="4">
    <source>
        <dbReference type="Proteomes" id="UP000009881"/>
    </source>
</evidence>
<feature type="transmembrane region" description="Helical" evidence="1">
    <location>
        <begin position="206"/>
        <end position="229"/>
    </location>
</feature>
<dbReference type="OrthoDB" id="9806241at2"/>
<dbReference type="AlphaFoldDB" id="K9GSG1"/>
<organism evidence="3 4">
    <name type="scientific">Caenispirillum salinarum AK4</name>
    <dbReference type="NCBI Taxonomy" id="1238182"/>
    <lineage>
        <taxon>Bacteria</taxon>
        <taxon>Pseudomonadati</taxon>
        <taxon>Pseudomonadota</taxon>
        <taxon>Alphaproteobacteria</taxon>
        <taxon>Rhodospirillales</taxon>
        <taxon>Novispirillaceae</taxon>
        <taxon>Caenispirillum</taxon>
    </lineage>
</organism>
<sequence length="381" mass="40410">MSPSTALVEQHRDDGGAVVTGGGAWVIDCARQLADALAGVEARGASVRFDLSGVEHLDTTGAWLLERAARRLKDAGAAVDVSGLRDEQQALLDHVRECADVPDDTLEIGRRNRPSARQRAVSAVLAPGRAAATETLDFLEFVGLTMMAFGRLFTGRARVPVVSVVHHMQQVWINALPIVGILTFVVGGSSAFMVGAQLQKFEAEIFVINMIALAMLREIGVIVAAIVAAGRSGSAFAVELGTMKTREEVKAMRAMGIDPMEALVLPRVIAIVLTLPMLGFFGDVMGIIGGGLATIASVGVTPELFMERLSNIANLEMFLAGFVKTPVLGATIGIIGCWQGMRVEGGVEAMGRLTTRAVVQALFLVLLLDSLFTVFLNQMGL</sequence>
<feature type="transmembrane region" description="Helical" evidence="1">
    <location>
        <begin position="171"/>
        <end position="194"/>
    </location>
</feature>
<dbReference type="InterPro" id="IPR030802">
    <property type="entry name" value="Permease_MalE"/>
</dbReference>
<dbReference type="Proteomes" id="UP000009881">
    <property type="component" value="Unassembled WGS sequence"/>
</dbReference>
<keyword evidence="1" id="KW-0472">Membrane</keyword>